<dbReference type="Gene3D" id="1.10.287.130">
    <property type="match status" value="1"/>
</dbReference>
<dbReference type="PROSITE" id="PS50006">
    <property type="entry name" value="FHA_DOMAIN"/>
    <property type="match status" value="1"/>
</dbReference>
<dbReference type="InterPro" id="IPR004358">
    <property type="entry name" value="Sig_transdc_His_kin-like_C"/>
</dbReference>
<dbReference type="SMART" id="SM00387">
    <property type="entry name" value="HATPase_c"/>
    <property type="match status" value="1"/>
</dbReference>
<dbReference type="InterPro" id="IPR003594">
    <property type="entry name" value="HATPase_dom"/>
</dbReference>
<feature type="domain" description="Histidine kinase" evidence="10">
    <location>
        <begin position="345"/>
        <end position="575"/>
    </location>
</feature>
<evidence type="ECO:0000256" key="2">
    <source>
        <dbReference type="ARBA" id="ARBA00012438"/>
    </source>
</evidence>
<keyword evidence="4 11" id="KW-0808">Transferase</keyword>
<comment type="caution">
    <text evidence="11">The sequence shown here is derived from an EMBL/GenBank/DDBJ whole genome shotgun (WGS) entry which is preliminary data.</text>
</comment>
<dbReference type="InterPro" id="IPR005467">
    <property type="entry name" value="His_kinase_dom"/>
</dbReference>
<dbReference type="PANTHER" id="PTHR43065:SF10">
    <property type="entry name" value="PEROXIDE STRESS-ACTIVATED HISTIDINE KINASE MAK3"/>
    <property type="match status" value="1"/>
</dbReference>
<evidence type="ECO:0000256" key="3">
    <source>
        <dbReference type="ARBA" id="ARBA00022553"/>
    </source>
</evidence>
<reference evidence="11 12" key="1">
    <citation type="submission" date="2019-02" db="EMBL/GenBank/DDBJ databases">
        <title>Deep-cultivation of Planctomycetes and their phenomic and genomic characterization uncovers novel biology.</title>
        <authorList>
            <person name="Wiegand S."/>
            <person name="Jogler M."/>
            <person name="Boedeker C."/>
            <person name="Pinto D."/>
            <person name="Vollmers J."/>
            <person name="Rivas-Marin E."/>
            <person name="Kohn T."/>
            <person name="Peeters S.H."/>
            <person name="Heuer A."/>
            <person name="Rast P."/>
            <person name="Oberbeckmann S."/>
            <person name="Bunk B."/>
            <person name="Jeske O."/>
            <person name="Meyerdierks A."/>
            <person name="Storesund J.E."/>
            <person name="Kallscheuer N."/>
            <person name="Luecker S."/>
            <person name="Lage O.M."/>
            <person name="Pohl T."/>
            <person name="Merkel B.J."/>
            <person name="Hornburger P."/>
            <person name="Mueller R.-W."/>
            <person name="Bruemmer F."/>
            <person name="Labrenz M."/>
            <person name="Spormann A.M."/>
            <person name="Op Den Camp H."/>
            <person name="Overmann J."/>
            <person name="Amann R."/>
            <person name="Jetten M.S.M."/>
            <person name="Mascher T."/>
            <person name="Medema M.H."/>
            <person name="Devos D.P."/>
            <person name="Kaster A.-K."/>
            <person name="Ovreas L."/>
            <person name="Rohde M."/>
            <person name="Galperin M.Y."/>
            <person name="Jogler C."/>
        </authorList>
    </citation>
    <scope>NUCLEOTIDE SEQUENCE [LARGE SCALE GENOMIC DNA]</scope>
    <source>
        <strain evidence="11 12">Pla111</strain>
    </source>
</reference>
<dbReference type="CDD" id="cd00060">
    <property type="entry name" value="FHA"/>
    <property type="match status" value="1"/>
</dbReference>
<protein>
    <recommendedName>
        <fullName evidence="2">histidine kinase</fullName>
        <ecNumber evidence="2">2.7.13.3</ecNumber>
    </recommendedName>
</protein>
<dbReference type="RefSeq" id="WP_146570845.1">
    <property type="nucleotide sequence ID" value="NZ_SJPH01000001.1"/>
</dbReference>
<keyword evidence="12" id="KW-1185">Reference proteome</keyword>
<dbReference type="InterPro" id="IPR036890">
    <property type="entry name" value="HATPase_C_sf"/>
</dbReference>
<gene>
    <name evidence="11" type="primary">zraS_3</name>
    <name evidence="11" type="ORF">Pla111_04050</name>
</gene>
<keyword evidence="6" id="KW-0418">Kinase</keyword>
<dbReference type="Proteomes" id="UP000318995">
    <property type="component" value="Unassembled WGS sequence"/>
</dbReference>
<feature type="domain" description="FHA" evidence="9">
    <location>
        <begin position="23"/>
        <end position="72"/>
    </location>
</feature>
<accession>A0A5C5WD70</accession>
<dbReference type="EC" id="2.7.13.3" evidence="2"/>
<dbReference type="Gene3D" id="3.30.450.40">
    <property type="match status" value="1"/>
</dbReference>
<evidence type="ECO:0000256" key="5">
    <source>
        <dbReference type="ARBA" id="ARBA00022741"/>
    </source>
</evidence>
<keyword evidence="3" id="KW-0597">Phosphoprotein</keyword>
<dbReference type="SUPFAM" id="SSF49879">
    <property type="entry name" value="SMAD/FHA domain"/>
    <property type="match status" value="1"/>
</dbReference>
<evidence type="ECO:0000256" key="1">
    <source>
        <dbReference type="ARBA" id="ARBA00000085"/>
    </source>
</evidence>
<dbReference type="EMBL" id="SJPH01000001">
    <property type="protein sequence ID" value="TWT48630.1"/>
    <property type="molecule type" value="Genomic_DNA"/>
</dbReference>
<evidence type="ECO:0000256" key="7">
    <source>
        <dbReference type="ARBA" id="ARBA00022840"/>
    </source>
</evidence>
<dbReference type="SMART" id="SM00240">
    <property type="entry name" value="FHA"/>
    <property type="match status" value="1"/>
</dbReference>
<keyword evidence="8" id="KW-0902">Two-component regulatory system</keyword>
<sequence length="594" mass="64802">MASLFVIRGRDQGQRYVLDEPELSIGRVGENRIRLHDTEVSREHAVLAAVGDSYMIRDLNSSNGTFVNGKAVRQRTLISGDQVQLGRTLMLYTGDGDSVIMSRDELDIVATADRDDGARILQSMSQAEGSDLLATPANQTQSPWLARARSNLQLMYRTALAVSHTLDIDQLLARIMDMIFEWVEADRGCILLKDEHTGELRPRVRRGRDGALGEGSQGDKPVSPIAISQTILEYVVNRREGVLTSNAGDDSRWDPAKSIMRMGVREAICVPMQGRYDLVGVIYIDTLITPKEMLERRSVNKFGEEHLKLMIAIAHQAALAVEDTSHYQAMVQAERLAAVGQTIATLSHHIKNILQGVQGGTYLIEQGISRHGKALGAETPDLEAATKAVEMLRQGWGIVEKNQDRISALVLDMLTYSKEREPDPEPTELGDLIEDVVQMMQARAGEVGVTLRRDPGPPTPTMMIDPEALHRALLNLVSNAIDACEDTTDGVVCVSVELCPEEEALRITVRDTGHGIEPDQLEAIFSAFVSNKGSRGTGLGLAVTRKTVEEHGGSVTVTSEVGNGSTFTIELPMSRAVDPENGPSPSATFIQPGT</sequence>
<evidence type="ECO:0000256" key="4">
    <source>
        <dbReference type="ARBA" id="ARBA00022679"/>
    </source>
</evidence>
<dbReference type="InterPro" id="IPR003018">
    <property type="entry name" value="GAF"/>
</dbReference>
<evidence type="ECO:0000313" key="12">
    <source>
        <dbReference type="Proteomes" id="UP000318995"/>
    </source>
</evidence>
<evidence type="ECO:0000256" key="8">
    <source>
        <dbReference type="ARBA" id="ARBA00023012"/>
    </source>
</evidence>
<evidence type="ECO:0000259" key="9">
    <source>
        <dbReference type="PROSITE" id="PS50006"/>
    </source>
</evidence>
<dbReference type="PROSITE" id="PS50109">
    <property type="entry name" value="HIS_KIN"/>
    <property type="match status" value="1"/>
</dbReference>
<dbReference type="AlphaFoldDB" id="A0A5C5WD70"/>
<dbReference type="Gene3D" id="2.60.200.20">
    <property type="match status" value="1"/>
</dbReference>
<dbReference type="InterPro" id="IPR008984">
    <property type="entry name" value="SMAD_FHA_dom_sf"/>
</dbReference>
<dbReference type="Gene3D" id="3.30.565.10">
    <property type="entry name" value="Histidine kinase-like ATPase, C-terminal domain"/>
    <property type="match status" value="1"/>
</dbReference>
<dbReference type="InterPro" id="IPR029016">
    <property type="entry name" value="GAF-like_dom_sf"/>
</dbReference>
<dbReference type="GO" id="GO:0005524">
    <property type="term" value="F:ATP binding"/>
    <property type="evidence" value="ECO:0007669"/>
    <property type="project" value="UniProtKB-KW"/>
</dbReference>
<dbReference type="SUPFAM" id="SSF55874">
    <property type="entry name" value="ATPase domain of HSP90 chaperone/DNA topoisomerase II/histidine kinase"/>
    <property type="match status" value="1"/>
</dbReference>
<evidence type="ECO:0000256" key="6">
    <source>
        <dbReference type="ARBA" id="ARBA00022777"/>
    </source>
</evidence>
<proteinExistence type="predicted"/>
<evidence type="ECO:0000313" key="11">
    <source>
        <dbReference type="EMBL" id="TWT48630.1"/>
    </source>
</evidence>
<keyword evidence="5" id="KW-0547">Nucleotide-binding</keyword>
<dbReference type="Pfam" id="PF00498">
    <property type="entry name" value="FHA"/>
    <property type="match status" value="1"/>
</dbReference>
<dbReference type="GO" id="GO:0000160">
    <property type="term" value="P:phosphorelay signal transduction system"/>
    <property type="evidence" value="ECO:0007669"/>
    <property type="project" value="UniProtKB-KW"/>
</dbReference>
<dbReference type="SUPFAM" id="SSF55781">
    <property type="entry name" value="GAF domain-like"/>
    <property type="match status" value="1"/>
</dbReference>
<dbReference type="Pfam" id="PF02518">
    <property type="entry name" value="HATPase_c"/>
    <property type="match status" value="1"/>
</dbReference>
<comment type="catalytic activity">
    <reaction evidence="1">
        <text>ATP + protein L-histidine = ADP + protein N-phospho-L-histidine.</text>
        <dbReference type="EC" id="2.7.13.3"/>
    </reaction>
</comment>
<dbReference type="PANTHER" id="PTHR43065">
    <property type="entry name" value="SENSOR HISTIDINE KINASE"/>
    <property type="match status" value="1"/>
</dbReference>
<keyword evidence="7" id="KW-0067">ATP-binding</keyword>
<organism evidence="11 12">
    <name type="scientific">Botrimarina hoheduenensis</name>
    <dbReference type="NCBI Taxonomy" id="2528000"/>
    <lineage>
        <taxon>Bacteria</taxon>
        <taxon>Pseudomonadati</taxon>
        <taxon>Planctomycetota</taxon>
        <taxon>Planctomycetia</taxon>
        <taxon>Pirellulales</taxon>
        <taxon>Lacipirellulaceae</taxon>
        <taxon>Botrimarina</taxon>
    </lineage>
</organism>
<dbReference type="GO" id="GO:0004673">
    <property type="term" value="F:protein histidine kinase activity"/>
    <property type="evidence" value="ECO:0007669"/>
    <property type="project" value="UniProtKB-EC"/>
</dbReference>
<dbReference type="OrthoDB" id="9765274at2"/>
<evidence type="ECO:0000259" key="10">
    <source>
        <dbReference type="PROSITE" id="PS50109"/>
    </source>
</evidence>
<name>A0A5C5WD70_9BACT</name>
<dbReference type="Pfam" id="PF01590">
    <property type="entry name" value="GAF"/>
    <property type="match status" value="1"/>
</dbReference>
<dbReference type="InterPro" id="IPR000253">
    <property type="entry name" value="FHA_dom"/>
</dbReference>
<dbReference type="PRINTS" id="PR00344">
    <property type="entry name" value="BCTRLSENSOR"/>
</dbReference>
<dbReference type="SMART" id="SM00065">
    <property type="entry name" value="GAF"/>
    <property type="match status" value="1"/>
</dbReference>